<evidence type="ECO:0008006" key="3">
    <source>
        <dbReference type="Google" id="ProtNLM"/>
    </source>
</evidence>
<name>A0AAD9VCH3_ACRCE</name>
<sequence length="90" mass="9580">MGKPSSGLLAGARVIWLGSYSECTRMIEGSHYCLVITELQGSPPVPKPVMHFLAVWGVCVPTQCSGEQIGCVVGKILSGAILILVNDDFF</sequence>
<reference evidence="1" key="1">
    <citation type="journal article" date="2023" name="G3 (Bethesda)">
        <title>Whole genome assembly and annotation of the endangered Caribbean coral Acropora cervicornis.</title>
        <authorList>
            <person name="Selwyn J.D."/>
            <person name="Vollmer S.V."/>
        </authorList>
    </citation>
    <scope>NUCLEOTIDE SEQUENCE</scope>
    <source>
        <strain evidence="1">K2</strain>
    </source>
</reference>
<organism evidence="1 2">
    <name type="scientific">Acropora cervicornis</name>
    <name type="common">Staghorn coral</name>
    <dbReference type="NCBI Taxonomy" id="6130"/>
    <lineage>
        <taxon>Eukaryota</taxon>
        <taxon>Metazoa</taxon>
        <taxon>Cnidaria</taxon>
        <taxon>Anthozoa</taxon>
        <taxon>Hexacorallia</taxon>
        <taxon>Scleractinia</taxon>
        <taxon>Astrocoeniina</taxon>
        <taxon>Acroporidae</taxon>
        <taxon>Acropora</taxon>
    </lineage>
</organism>
<dbReference type="Proteomes" id="UP001249851">
    <property type="component" value="Unassembled WGS sequence"/>
</dbReference>
<gene>
    <name evidence="1" type="ORF">P5673_006415</name>
</gene>
<proteinExistence type="predicted"/>
<accession>A0AAD9VCH3</accession>
<dbReference type="AlphaFoldDB" id="A0AAD9VCH3"/>
<evidence type="ECO:0000313" key="2">
    <source>
        <dbReference type="Proteomes" id="UP001249851"/>
    </source>
</evidence>
<evidence type="ECO:0000313" key="1">
    <source>
        <dbReference type="EMBL" id="KAK2569478.1"/>
    </source>
</evidence>
<reference evidence="1" key="2">
    <citation type="journal article" date="2023" name="Science">
        <title>Genomic signatures of disease resistance in endangered staghorn corals.</title>
        <authorList>
            <person name="Vollmer S.V."/>
            <person name="Selwyn J.D."/>
            <person name="Despard B.A."/>
            <person name="Roesel C.L."/>
        </authorList>
    </citation>
    <scope>NUCLEOTIDE SEQUENCE</scope>
    <source>
        <strain evidence="1">K2</strain>
    </source>
</reference>
<dbReference type="EMBL" id="JARQWQ010000010">
    <property type="protein sequence ID" value="KAK2569478.1"/>
    <property type="molecule type" value="Genomic_DNA"/>
</dbReference>
<comment type="caution">
    <text evidence="1">The sequence shown here is derived from an EMBL/GenBank/DDBJ whole genome shotgun (WGS) entry which is preliminary data.</text>
</comment>
<protein>
    <recommendedName>
        <fullName evidence="3">Nose resistant-to-fluoxetine protein N-terminal domain-containing protein</fullName>
    </recommendedName>
</protein>
<keyword evidence="2" id="KW-1185">Reference proteome</keyword>